<reference evidence="2" key="1">
    <citation type="journal article" name="BMC Genomics">
        <title>Long-read sequencing and de novo genome assembly of marine medaka (Oryzias melastigma).</title>
        <authorList>
            <person name="Liang P."/>
            <person name="Saqib H.S.A."/>
            <person name="Ni X."/>
            <person name="Shen Y."/>
        </authorList>
    </citation>
    <scope>NUCLEOTIDE SEQUENCE</scope>
    <source>
        <strain evidence="2">Bigg-433</strain>
    </source>
</reference>
<name>A0A834CNJ1_ORYME</name>
<feature type="compositionally biased region" description="Polar residues" evidence="1">
    <location>
        <begin position="74"/>
        <end position="102"/>
    </location>
</feature>
<gene>
    <name evidence="2" type="ORF">FQA47_022906</name>
</gene>
<sequence length="102" mass="11451">MCKDVKKTNLENCGHLIFTNELSPSKSKRLGFSAAAQDDWLPRRSLFMSWRPPEPEALPVQDLAASSFPDVRTNPCSSECLSTKQSTHSPQKMLQSKSPSQW</sequence>
<dbReference type="EMBL" id="WKFB01000228">
    <property type="protein sequence ID" value="KAF6730929.1"/>
    <property type="molecule type" value="Genomic_DNA"/>
</dbReference>
<dbReference type="AlphaFoldDB" id="A0A834CNJ1"/>
<evidence type="ECO:0000313" key="2">
    <source>
        <dbReference type="EMBL" id="KAF6730929.1"/>
    </source>
</evidence>
<protein>
    <submittedName>
        <fullName evidence="2">Uncharacterized protein</fullName>
    </submittedName>
</protein>
<evidence type="ECO:0000313" key="3">
    <source>
        <dbReference type="Proteomes" id="UP000646548"/>
    </source>
</evidence>
<feature type="region of interest" description="Disordered" evidence="1">
    <location>
        <begin position="69"/>
        <end position="102"/>
    </location>
</feature>
<accession>A0A834CNJ1</accession>
<comment type="caution">
    <text evidence="2">The sequence shown here is derived from an EMBL/GenBank/DDBJ whole genome shotgun (WGS) entry which is preliminary data.</text>
</comment>
<dbReference type="Proteomes" id="UP000646548">
    <property type="component" value="Unassembled WGS sequence"/>
</dbReference>
<evidence type="ECO:0000256" key="1">
    <source>
        <dbReference type="SAM" id="MobiDB-lite"/>
    </source>
</evidence>
<organism evidence="2 3">
    <name type="scientific">Oryzias melastigma</name>
    <name type="common">Marine medaka</name>
    <dbReference type="NCBI Taxonomy" id="30732"/>
    <lineage>
        <taxon>Eukaryota</taxon>
        <taxon>Metazoa</taxon>
        <taxon>Chordata</taxon>
        <taxon>Craniata</taxon>
        <taxon>Vertebrata</taxon>
        <taxon>Euteleostomi</taxon>
        <taxon>Actinopterygii</taxon>
        <taxon>Neopterygii</taxon>
        <taxon>Teleostei</taxon>
        <taxon>Neoteleostei</taxon>
        <taxon>Acanthomorphata</taxon>
        <taxon>Ovalentaria</taxon>
        <taxon>Atherinomorphae</taxon>
        <taxon>Beloniformes</taxon>
        <taxon>Adrianichthyidae</taxon>
        <taxon>Oryziinae</taxon>
        <taxon>Oryzias</taxon>
    </lineage>
</organism>
<proteinExistence type="predicted"/>